<reference evidence="2" key="3">
    <citation type="submission" date="2015-04" db="UniProtKB">
        <authorList>
            <consortium name="EnsemblPlants"/>
        </authorList>
    </citation>
    <scope>IDENTIFICATION</scope>
    <source>
        <strain evidence="2">cv. Jemalong A17</strain>
    </source>
</reference>
<sequence>MVVFLPPMNDKWVWQKCLGHACWILISKLNKLKFVKGLSDLRYHSNALCGSYHKGKIVKSSFKFENIVTTSRTYRSTWWDLHGFAVPYSLLYNQLGADACVKLGTPALTREKTLL</sequence>
<reference evidence="1 3" key="1">
    <citation type="journal article" date="2011" name="Nature">
        <title>The Medicago genome provides insight into the evolution of rhizobial symbioses.</title>
        <authorList>
            <person name="Young N.D."/>
            <person name="Debelle F."/>
            <person name="Oldroyd G.E."/>
            <person name="Geurts R."/>
            <person name="Cannon S.B."/>
            <person name="Udvardi M.K."/>
            <person name="Benedito V.A."/>
            <person name="Mayer K.F."/>
            <person name="Gouzy J."/>
            <person name="Schoof H."/>
            <person name="Van de Peer Y."/>
            <person name="Proost S."/>
            <person name="Cook D.R."/>
            <person name="Meyers B.C."/>
            <person name="Spannagl M."/>
            <person name="Cheung F."/>
            <person name="De Mita S."/>
            <person name="Krishnakumar V."/>
            <person name="Gundlach H."/>
            <person name="Zhou S."/>
            <person name="Mudge J."/>
            <person name="Bharti A.K."/>
            <person name="Murray J.D."/>
            <person name="Naoumkina M.A."/>
            <person name="Rosen B."/>
            <person name="Silverstein K.A."/>
            <person name="Tang H."/>
            <person name="Rombauts S."/>
            <person name="Zhao P.X."/>
            <person name="Zhou P."/>
            <person name="Barbe V."/>
            <person name="Bardou P."/>
            <person name="Bechner M."/>
            <person name="Bellec A."/>
            <person name="Berger A."/>
            <person name="Berges H."/>
            <person name="Bidwell S."/>
            <person name="Bisseling T."/>
            <person name="Choisne N."/>
            <person name="Couloux A."/>
            <person name="Denny R."/>
            <person name="Deshpande S."/>
            <person name="Dai X."/>
            <person name="Doyle J.J."/>
            <person name="Dudez A.M."/>
            <person name="Farmer A.D."/>
            <person name="Fouteau S."/>
            <person name="Franken C."/>
            <person name="Gibelin C."/>
            <person name="Gish J."/>
            <person name="Goldstein S."/>
            <person name="Gonzalez A.J."/>
            <person name="Green P.J."/>
            <person name="Hallab A."/>
            <person name="Hartog M."/>
            <person name="Hua A."/>
            <person name="Humphray S.J."/>
            <person name="Jeong D.H."/>
            <person name="Jing Y."/>
            <person name="Jocker A."/>
            <person name="Kenton S.M."/>
            <person name="Kim D.J."/>
            <person name="Klee K."/>
            <person name="Lai H."/>
            <person name="Lang C."/>
            <person name="Lin S."/>
            <person name="Macmil S.L."/>
            <person name="Magdelenat G."/>
            <person name="Matthews L."/>
            <person name="McCorrison J."/>
            <person name="Monaghan E.L."/>
            <person name="Mun J.H."/>
            <person name="Najar F.Z."/>
            <person name="Nicholson C."/>
            <person name="Noirot C."/>
            <person name="O'Bleness M."/>
            <person name="Paule C.R."/>
            <person name="Poulain J."/>
            <person name="Prion F."/>
            <person name="Qin B."/>
            <person name="Qu C."/>
            <person name="Retzel E.F."/>
            <person name="Riddle C."/>
            <person name="Sallet E."/>
            <person name="Samain S."/>
            <person name="Samson N."/>
            <person name="Sanders I."/>
            <person name="Saurat O."/>
            <person name="Scarpelli C."/>
            <person name="Schiex T."/>
            <person name="Segurens B."/>
            <person name="Severin A.J."/>
            <person name="Sherrier D.J."/>
            <person name="Shi R."/>
            <person name="Sims S."/>
            <person name="Singer S.R."/>
            <person name="Sinharoy S."/>
            <person name="Sterck L."/>
            <person name="Viollet A."/>
            <person name="Wang B.B."/>
            <person name="Wang K."/>
            <person name="Wang M."/>
            <person name="Wang X."/>
            <person name="Warfsmann J."/>
            <person name="Weissenbach J."/>
            <person name="White D.D."/>
            <person name="White J.D."/>
            <person name="Wiley G.B."/>
            <person name="Wincker P."/>
            <person name="Xing Y."/>
            <person name="Yang L."/>
            <person name="Yao Z."/>
            <person name="Ying F."/>
            <person name="Zhai J."/>
            <person name="Zhou L."/>
            <person name="Zuber A."/>
            <person name="Denarie J."/>
            <person name="Dixon R.A."/>
            <person name="May G.D."/>
            <person name="Schwartz D.C."/>
            <person name="Rogers J."/>
            <person name="Quetier F."/>
            <person name="Town C.D."/>
            <person name="Roe B.A."/>
        </authorList>
    </citation>
    <scope>NUCLEOTIDE SEQUENCE [LARGE SCALE GENOMIC DNA]</scope>
    <source>
        <strain evidence="1">A17</strain>
        <strain evidence="2 3">cv. Jemalong A17</strain>
    </source>
</reference>
<protein>
    <submittedName>
        <fullName evidence="1 2">Uncharacterized protein</fullName>
    </submittedName>
</protein>
<dbReference type="HOGENOM" id="CLU_2112519_0_0_1"/>
<proteinExistence type="predicted"/>
<keyword evidence="3" id="KW-1185">Reference proteome</keyword>
<reference evidence="1 3" key="2">
    <citation type="journal article" date="2014" name="BMC Genomics">
        <title>An improved genome release (version Mt4.0) for the model legume Medicago truncatula.</title>
        <authorList>
            <person name="Tang H."/>
            <person name="Krishnakumar V."/>
            <person name="Bidwell S."/>
            <person name="Rosen B."/>
            <person name="Chan A."/>
            <person name="Zhou S."/>
            <person name="Gentzbittel L."/>
            <person name="Childs K.L."/>
            <person name="Yandell M."/>
            <person name="Gundlach H."/>
            <person name="Mayer K.F."/>
            <person name="Schwartz D.C."/>
            <person name="Town C.D."/>
        </authorList>
    </citation>
    <scope>GENOME REANNOTATION</scope>
    <source>
        <strain evidence="2 3">cv. Jemalong A17</strain>
    </source>
</reference>
<evidence type="ECO:0000313" key="1">
    <source>
        <dbReference type="EMBL" id="AES96517.1"/>
    </source>
</evidence>
<dbReference type="AlphaFoldDB" id="G7K9P6"/>
<organism evidence="1 3">
    <name type="scientific">Medicago truncatula</name>
    <name type="common">Barrel medic</name>
    <name type="synonym">Medicago tribuloides</name>
    <dbReference type="NCBI Taxonomy" id="3880"/>
    <lineage>
        <taxon>Eukaryota</taxon>
        <taxon>Viridiplantae</taxon>
        <taxon>Streptophyta</taxon>
        <taxon>Embryophyta</taxon>
        <taxon>Tracheophyta</taxon>
        <taxon>Spermatophyta</taxon>
        <taxon>Magnoliopsida</taxon>
        <taxon>eudicotyledons</taxon>
        <taxon>Gunneridae</taxon>
        <taxon>Pentapetalae</taxon>
        <taxon>rosids</taxon>
        <taxon>fabids</taxon>
        <taxon>Fabales</taxon>
        <taxon>Fabaceae</taxon>
        <taxon>Papilionoideae</taxon>
        <taxon>50 kb inversion clade</taxon>
        <taxon>NPAAA clade</taxon>
        <taxon>Hologalegina</taxon>
        <taxon>IRL clade</taxon>
        <taxon>Trifolieae</taxon>
        <taxon>Medicago</taxon>
    </lineage>
</organism>
<evidence type="ECO:0000313" key="3">
    <source>
        <dbReference type="Proteomes" id="UP000002051"/>
    </source>
</evidence>
<dbReference type="PaxDb" id="3880-AES96517"/>
<evidence type="ECO:0000313" key="2">
    <source>
        <dbReference type="EnsemblPlants" id="AES96517"/>
    </source>
</evidence>
<dbReference type="Proteomes" id="UP000002051">
    <property type="component" value="Chromosome 5"/>
</dbReference>
<dbReference type="EMBL" id="CM001221">
    <property type="protein sequence ID" value="AES96517.1"/>
    <property type="molecule type" value="Genomic_DNA"/>
</dbReference>
<dbReference type="EnsemblPlants" id="AES96517">
    <property type="protein sequence ID" value="AES96517"/>
    <property type="gene ID" value="MTR_5g038070"/>
</dbReference>
<accession>G7K9P6</accession>
<name>G7K9P6_MEDTR</name>
<gene>
    <name evidence="1" type="ordered locus">MTR_5g038070</name>
</gene>